<dbReference type="Pfam" id="PF13692">
    <property type="entry name" value="Glyco_trans_1_4"/>
    <property type="match status" value="1"/>
</dbReference>
<dbReference type="PANTHER" id="PTHR12526">
    <property type="entry name" value="GLYCOSYLTRANSFERASE"/>
    <property type="match status" value="1"/>
</dbReference>
<evidence type="ECO:0000313" key="3">
    <source>
        <dbReference type="Proteomes" id="UP000502415"/>
    </source>
</evidence>
<name>A0A7Z2W192_9BURK</name>
<dbReference type="CDD" id="cd03794">
    <property type="entry name" value="GT4_WbuB-like"/>
    <property type="match status" value="1"/>
</dbReference>
<organism evidence="2 3">
    <name type="scientific">Massilia forsythiae</name>
    <dbReference type="NCBI Taxonomy" id="2728020"/>
    <lineage>
        <taxon>Bacteria</taxon>
        <taxon>Pseudomonadati</taxon>
        <taxon>Pseudomonadota</taxon>
        <taxon>Betaproteobacteria</taxon>
        <taxon>Burkholderiales</taxon>
        <taxon>Oxalobacteraceae</taxon>
        <taxon>Telluria group</taxon>
        <taxon>Massilia</taxon>
    </lineage>
</organism>
<dbReference type="RefSeq" id="WP_170204960.1">
    <property type="nucleotide sequence ID" value="NZ_CP051685.1"/>
</dbReference>
<dbReference type="KEGG" id="mfy:HH212_25140"/>
<feature type="domain" description="Glycosyltransferase subfamily 4-like N-terminal" evidence="1">
    <location>
        <begin position="16"/>
        <end position="202"/>
    </location>
</feature>
<keyword evidence="3" id="KW-1185">Reference proteome</keyword>
<dbReference type="Proteomes" id="UP000502415">
    <property type="component" value="Chromosome"/>
</dbReference>
<evidence type="ECO:0000313" key="2">
    <source>
        <dbReference type="EMBL" id="QJE02879.1"/>
    </source>
</evidence>
<keyword evidence="2" id="KW-0808">Transferase</keyword>
<dbReference type="EMBL" id="CP051685">
    <property type="protein sequence ID" value="QJE02879.1"/>
    <property type="molecule type" value="Genomic_DNA"/>
</dbReference>
<sequence>MNILLINHYAGSVRHGMEYRPYYLAREWVRQGHKVTIVASSESHVRTQAPAMEGAWRQCETIDGIDYVWLTTPPYRGNGLARVRNMAAFVLRLQREGARLADTLKPDAVIASSTYPLDIWPAHRIARRAGARLLFELHDLWPLSPMELGGHSRRHPFIMLLQAAENFACRHADAVVSILPKVRTHLEAHGMAPHKLHLVPNGVDPDEWRDAACGDAEGLPPVLDGALDTLRIQGRFVVGYAGTHGLANALDTLLDAAALLRDRPVAFVLVGGGPAKPELVRRAAALGLANVHFFDPVPKARVPALLRRFDLAYIGWKRQALYRFGISPNKLIDYMMAARPVLHAVDAGNDPVRDAACGLTVAPEDPHAVADGILTMLALGADERTALGRRGRAFALAHHTYPVLAQRFLTALAGEPSHG</sequence>
<dbReference type="InterPro" id="IPR028098">
    <property type="entry name" value="Glyco_trans_4-like_N"/>
</dbReference>
<proteinExistence type="predicted"/>
<protein>
    <submittedName>
        <fullName evidence="2">Glycosyltransferase family 4 protein</fullName>
    </submittedName>
</protein>
<gene>
    <name evidence="2" type="ORF">HH212_25140</name>
</gene>
<accession>A0A7Z2W192</accession>
<dbReference type="GO" id="GO:0016757">
    <property type="term" value="F:glycosyltransferase activity"/>
    <property type="evidence" value="ECO:0007669"/>
    <property type="project" value="UniProtKB-ARBA"/>
</dbReference>
<dbReference type="PANTHER" id="PTHR12526:SF622">
    <property type="entry name" value="GLYCOSYLTRANSFERASE (GROUP I)"/>
    <property type="match status" value="1"/>
</dbReference>
<evidence type="ECO:0000259" key="1">
    <source>
        <dbReference type="Pfam" id="PF13579"/>
    </source>
</evidence>
<dbReference type="Pfam" id="PF13579">
    <property type="entry name" value="Glyco_trans_4_4"/>
    <property type="match status" value="1"/>
</dbReference>
<dbReference type="Gene3D" id="3.40.50.2000">
    <property type="entry name" value="Glycogen Phosphorylase B"/>
    <property type="match status" value="2"/>
</dbReference>
<dbReference type="AlphaFoldDB" id="A0A7Z2W192"/>
<reference evidence="2 3" key="1">
    <citation type="submission" date="2020-04" db="EMBL/GenBank/DDBJ databases">
        <title>Genome sequencing of novel species.</title>
        <authorList>
            <person name="Heo J."/>
            <person name="Kim S.-J."/>
            <person name="Kim J.-S."/>
            <person name="Hong S.-B."/>
            <person name="Kwon S.-W."/>
        </authorList>
    </citation>
    <scope>NUCLEOTIDE SEQUENCE [LARGE SCALE GENOMIC DNA]</scope>
    <source>
        <strain evidence="2 3">GN2-R2</strain>
    </source>
</reference>
<dbReference type="SUPFAM" id="SSF53756">
    <property type="entry name" value="UDP-Glycosyltransferase/glycogen phosphorylase"/>
    <property type="match status" value="1"/>
</dbReference>